<feature type="domain" description="Metallo-beta-lactamase" evidence="1">
    <location>
        <begin position="26"/>
        <end position="215"/>
    </location>
</feature>
<name>A0A0F9P3P5_9ZZZZ</name>
<dbReference type="SUPFAM" id="SSF56281">
    <property type="entry name" value="Metallo-hydrolase/oxidoreductase"/>
    <property type="match status" value="1"/>
</dbReference>
<organism evidence="2">
    <name type="scientific">marine sediment metagenome</name>
    <dbReference type="NCBI Taxonomy" id="412755"/>
    <lineage>
        <taxon>unclassified sequences</taxon>
        <taxon>metagenomes</taxon>
        <taxon>ecological metagenomes</taxon>
    </lineage>
</organism>
<dbReference type="GO" id="GO:0042781">
    <property type="term" value="F:3'-tRNA processing endoribonuclease activity"/>
    <property type="evidence" value="ECO:0007669"/>
    <property type="project" value="TreeGrafter"/>
</dbReference>
<sequence length="272" mass="30715">MELELWGVRGSTPVSGKDKNKYGGYTSSACLVTSEGEWIIIDAGTGIKKLGEKMIKHWEEDPAEIHILLTHFHLDHIIGLPYFAPLYSPKITLNFYAGSNPEQTEKYLCGLMGGRYFPLELGETPSKKVYKKIPEKEFHIGGVSVSHCPLNHPQASVSYKLQEKEKKIVFATDTEHPEEGIDERLASFARGADIFIYDAMFTPKEYESSRQGWGHSTWLEGTKLAKEAGVHKLYLSHFNPDHSDKQIDKFISLAREKFPQTYGAMEGFKISL</sequence>
<dbReference type="AlphaFoldDB" id="A0A0F9P3P5"/>
<dbReference type="CDD" id="cd07715">
    <property type="entry name" value="TaR3-like_MBL-fold"/>
    <property type="match status" value="1"/>
</dbReference>
<dbReference type="PANTHER" id="PTHR46018:SF2">
    <property type="entry name" value="ZINC PHOSPHODIESTERASE ELAC PROTEIN 1"/>
    <property type="match status" value="1"/>
</dbReference>
<dbReference type="Pfam" id="PF12706">
    <property type="entry name" value="Lactamase_B_2"/>
    <property type="match status" value="1"/>
</dbReference>
<dbReference type="SMART" id="SM00849">
    <property type="entry name" value="Lactamase_B"/>
    <property type="match status" value="1"/>
</dbReference>
<dbReference type="Gene3D" id="3.60.15.10">
    <property type="entry name" value="Ribonuclease Z/Hydroxyacylglutathione hydrolase-like"/>
    <property type="match status" value="1"/>
</dbReference>
<dbReference type="InterPro" id="IPR001279">
    <property type="entry name" value="Metallo-B-lactamas"/>
</dbReference>
<accession>A0A0F9P3P5</accession>
<protein>
    <recommendedName>
        <fullName evidence="1">Metallo-beta-lactamase domain-containing protein</fullName>
    </recommendedName>
</protein>
<gene>
    <name evidence="2" type="ORF">LCGC14_1185720</name>
</gene>
<evidence type="ECO:0000313" key="2">
    <source>
        <dbReference type="EMBL" id="KKM95685.1"/>
    </source>
</evidence>
<comment type="caution">
    <text evidence="2">The sequence shown here is derived from an EMBL/GenBank/DDBJ whole genome shotgun (WGS) entry which is preliminary data.</text>
</comment>
<dbReference type="EMBL" id="LAZR01005974">
    <property type="protein sequence ID" value="KKM95685.1"/>
    <property type="molecule type" value="Genomic_DNA"/>
</dbReference>
<dbReference type="InterPro" id="IPR036866">
    <property type="entry name" value="RibonucZ/Hydroxyglut_hydro"/>
</dbReference>
<evidence type="ECO:0000259" key="1">
    <source>
        <dbReference type="SMART" id="SM00849"/>
    </source>
</evidence>
<reference evidence="2" key="1">
    <citation type="journal article" date="2015" name="Nature">
        <title>Complex archaea that bridge the gap between prokaryotes and eukaryotes.</title>
        <authorList>
            <person name="Spang A."/>
            <person name="Saw J.H."/>
            <person name="Jorgensen S.L."/>
            <person name="Zaremba-Niedzwiedzka K."/>
            <person name="Martijn J."/>
            <person name="Lind A.E."/>
            <person name="van Eijk R."/>
            <person name="Schleper C."/>
            <person name="Guy L."/>
            <person name="Ettema T.J."/>
        </authorList>
    </citation>
    <scope>NUCLEOTIDE SEQUENCE</scope>
</reference>
<proteinExistence type="predicted"/>
<dbReference type="PANTHER" id="PTHR46018">
    <property type="entry name" value="ZINC PHOSPHODIESTERASE ELAC PROTEIN 1"/>
    <property type="match status" value="1"/>
</dbReference>